<accession>A0AAN9A2G3</accession>
<feature type="non-terminal residue" evidence="3">
    <location>
        <position position="118"/>
    </location>
</feature>
<keyword evidence="2" id="KW-0732">Signal</keyword>
<dbReference type="AlphaFoldDB" id="A0AAN9A2G3"/>
<sequence length="118" mass="12950">MKVNTVSYSCVLLVATLSFGTEAMPSEGVASRQTRQAPAPGNSLQEFPVKIAGGQNANTPTVGALISVPIYNPYNVGNRDDSPAPPIVFGPRPRPQRPQFSPQFFRPQNYYYPPYYNN</sequence>
<feature type="signal peptide" evidence="2">
    <location>
        <begin position="1"/>
        <end position="23"/>
    </location>
</feature>
<name>A0AAN9A2G3_HALRR</name>
<reference evidence="3 4" key="1">
    <citation type="submission" date="2023-11" db="EMBL/GenBank/DDBJ databases">
        <title>Halocaridina rubra genome assembly.</title>
        <authorList>
            <person name="Smith C."/>
        </authorList>
    </citation>
    <scope>NUCLEOTIDE SEQUENCE [LARGE SCALE GENOMIC DNA]</scope>
    <source>
        <strain evidence="3">EP-1</strain>
        <tissue evidence="3">Whole</tissue>
    </source>
</reference>
<keyword evidence="4" id="KW-1185">Reference proteome</keyword>
<gene>
    <name evidence="3" type="ORF">SK128_000789</name>
</gene>
<feature type="chain" id="PRO_5042825689" evidence="2">
    <location>
        <begin position="24"/>
        <end position="118"/>
    </location>
</feature>
<proteinExistence type="predicted"/>
<evidence type="ECO:0000313" key="4">
    <source>
        <dbReference type="Proteomes" id="UP001381693"/>
    </source>
</evidence>
<comment type="caution">
    <text evidence="3">The sequence shown here is derived from an EMBL/GenBank/DDBJ whole genome shotgun (WGS) entry which is preliminary data.</text>
</comment>
<evidence type="ECO:0000256" key="1">
    <source>
        <dbReference type="SAM" id="MobiDB-lite"/>
    </source>
</evidence>
<feature type="region of interest" description="Disordered" evidence="1">
    <location>
        <begin position="24"/>
        <end position="46"/>
    </location>
</feature>
<dbReference type="Proteomes" id="UP001381693">
    <property type="component" value="Unassembled WGS sequence"/>
</dbReference>
<protein>
    <submittedName>
        <fullName evidence="3">Uncharacterized protein</fullName>
    </submittedName>
</protein>
<organism evidence="3 4">
    <name type="scientific">Halocaridina rubra</name>
    <name type="common">Hawaiian red shrimp</name>
    <dbReference type="NCBI Taxonomy" id="373956"/>
    <lineage>
        <taxon>Eukaryota</taxon>
        <taxon>Metazoa</taxon>
        <taxon>Ecdysozoa</taxon>
        <taxon>Arthropoda</taxon>
        <taxon>Crustacea</taxon>
        <taxon>Multicrustacea</taxon>
        <taxon>Malacostraca</taxon>
        <taxon>Eumalacostraca</taxon>
        <taxon>Eucarida</taxon>
        <taxon>Decapoda</taxon>
        <taxon>Pleocyemata</taxon>
        <taxon>Caridea</taxon>
        <taxon>Atyoidea</taxon>
        <taxon>Atyidae</taxon>
        <taxon>Halocaridina</taxon>
    </lineage>
</organism>
<feature type="region of interest" description="Disordered" evidence="1">
    <location>
        <begin position="81"/>
        <end position="103"/>
    </location>
</feature>
<dbReference type="EMBL" id="JAXCGZ010015652">
    <property type="protein sequence ID" value="KAK7069955.1"/>
    <property type="molecule type" value="Genomic_DNA"/>
</dbReference>
<evidence type="ECO:0000256" key="2">
    <source>
        <dbReference type="SAM" id="SignalP"/>
    </source>
</evidence>
<evidence type="ECO:0000313" key="3">
    <source>
        <dbReference type="EMBL" id="KAK7069955.1"/>
    </source>
</evidence>